<protein>
    <submittedName>
        <fullName evidence="2">Uncharacterized protein</fullName>
    </submittedName>
</protein>
<feature type="non-terminal residue" evidence="2">
    <location>
        <position position="131"/>
    </location>
</feature>
<proteinExistence type="predicted"/>
<name>A0ABN9R3E4_9DINO</name>
<comment type="caution">
    <text evidence="2">The sequence shown here is derived from an EMBL/GenBank/DDBJ whole genome shotgun (WGS) entry which is preliminary data.</text>
</comment>
<keyword evidence="3" id="KW-1185">Reference proteome</keyword>
<dbReference type="Proteomes" id="UP001189429">
    <property type="component" value="Unassembled WGS sequence"/>
</dbReference>
<evidence type="ECO:0000313" key="2">
    <source>
        <dbReference type="EMBL" id="CAK0812159.1"/>
    </source>
</evidence>
<evidence type="ECO:0000256" key="1">
    <source>
        <dbReference type="SAM" id="Phobius"/>
    </source>
</evidence>
<organism evidence="2 3">
    <name type="scientific">Prorocentrum cordatum</name>
    <dbReference type="NCBI Taxonomy" id="2364126"/>
    <lineage>
        <taxon>Eukaryota</taxon>
        <taxon>Sar</taxon>
        <taxon>Alveolata</taxon>
        <taxon>Dinophyceae</taxon>
        <taxon>Prorocentrales</taxon>
        <taxon>Prorocentraceae</taxon>
        <taxon>Prorocentrum</taxon>
    </lineage>
</organism>
<feature type="non-terminal residue" evidence="2">
    <location>
        <position position="1"/>
    </location>
</feature>
<feature type="transmembrane region" description="Helical" evidence="1">
    <location>
        <begin position="12"/>
        <end position="30"/>
    </location>
</feature>
<keyword evidence="1" id="KW-0812">Transmembrane</keyword>
<gene>
    <name evidence="2" type="ORF">PCOR1329_LOCUS16507</name>
</gene>
<sequence>VFHENPNATEQTGLILGTFVSGLLLGFQLARGQYFAMRYNVDGRELWHLRVCCGCSPNYPVGVTVITPDLDEYEEDLMVGANVLDWVGLDGPIAVVPHAGVGAAYYRFRAPLTVAQLTAARSAGYRRLGMP</sequence>
<accession>A0ABN9R3E4</accession>
<dbReference type="EMBL" id="CAUYUJ010005069">
    <property type="protein sequence ID" value="CAK0812159.1"/>
    <property type="molecule type" value="Genomic_DNA"/>
</dbReference>
<keyword evidence="1" id="KW-1133">Transmembrane helix</keyword>
<evidence type="ECO:0000313" key="3">
    <source>
        <dbReference type="Proteomes" id="UP001189429"/>
    </source>
</evidence>
<reference evidence="2" key="1">
    <citation type="submission" date="2023-10" db="EMBL/GenBank/DDBJ databases">
        <authorList>
            <person name="Chen Y."/>
            <person name="Shah S."/>
            <person name="Dougan E. K."/>
            <person name="Thang M."/>
            <person name="Chan C."/>
        </authorList>
    </citation>
    <scope>NUCLEOTIDE SEQUENCE [LARGE SCALE GENOMIC DNA]</scope>
</reference>
<keyword evidence="1" id="KW-0472">Membrane</keyword>